<dbReference type="EMBL" id="SMKV01000010">
    <property type="protein sequence ID" value="TDC93381.1"/>
    <property type="molecule type" value="Genomic_DNA"/>
</dbReference>
<organism evidence="1 2">
    <name type="scientific">Saccharopolyspora aridisoli</name>
    <dbReference type="NCBI Taxonomy" id="2530385"/>
    <lineage>
        <taxon>Bacteria</taxon>
        <taxon>Bacillati</taxon>
        <taxon>Actinomycetota</taxon>
        <taxon>Actinomycetes</taxon>
        <taxon>Pseudonocardiales</taxon>
        <taxon>Pseudonocardiaceae</taxon>
        <taxon>Saccharopolyspora</taxon>
    </lineage>
</organism>
<dbReference type="RefSeq" id="WP_132621994.1">
    <property type="nucleotide sequence ID" value="NZ_SMKV01000010.1"/>
</dbReference>
<dbReference type="Proteomes" id="UP000294744">
    <property type="component" value="Unassembled WGS sequence"/>
</dbReference>
<evidence type="ECO:0000313" key="2">
    <source>
        <dbReference type="Proteomes" id="UP000294744"/>
    </source>
</evidence>
<dbReference type="AlphaFoldDB" id="A0A4R4UNE7"/>
<proteinExistence type="predicted"/>
<sequence>MNGLPAGSGAANGLAVLHVPAQEHEVLGNQLAMTGPPANSQVAFISSQRGYVQQWRSGFRVVPYVTKKQGAPIKTRATDLVENGEPGRAERLRLFDPGLAWRCRVGPALGNSGERRVLEQSWWTPPVDRAEGALHRRGFAVAGSVSGVEVVGDEVHD</sequence>
<gene>
    <name evidence="1" type="ORF">E1161_10180</name>
</gene>
<reference evidence="1 2" key="1">
    <citation type="submission" date="2019-03" db="EMBL/GenBank/DDBJ databases">
        <title>Draft genome sequences of novel Actinobacteria.</title>
        <authorList>
            <person name="Sahin N."/>
            <person name="Ay H."/>
            <person name="Saygin H."/>
        </authorList>
    </citation>
    <scope>NUCLEOTIDE SEQUENCE [LARGE SCALE GENOMIC DNA]</scope>
    <source>
        <strain evidence="1 2">16K404</strain>
    </source>
</reference>
<comment type="caution">
    <text evidence="1">The sequence shown here is derived from an EMBL/GenBank/DDBJ whole genome shotgun (WGS) entry which is preliminary data.</text>
</comment>
<name>A0A4R4UNE7_9PSEU</name>
<evidence type="ECO:0000313" key="1">
    <source>
        <dbReference type="EMBL" id="TDC93381.1"/>
    </source>
</evidence>
<protein>
    <submittedName>
        <fullName evidence="1">Uncharacterized protein</fullName>
    </submittedName>
</protein>
<accession>A0A4R4UNE7</accession>
<keyword evidence="2" id="KW-1185">Reference proteome</keyword>